<reference evidence="9" key="2">
    <citation type="submission" date="2010-07" db="EMBL/GenBank/DDBJ databases">
        <authorList>
            <consortium name="The Broad Institute Genome Sequencing Platform"/>
            <consortium name="Broad Institute Genome Sequencing Center for Infectious Disease"/>
            <person name="Ma L.-J."/>
            <person name="Dead R."/>
            <person name="Young S."/>
            <person name="Zeng Q."/>
            <person name="Koehrsen M."/>
            <person name="Alvarado L."/>
            <person name="Berlin A."/>
            <person name="Chapman S.B."/>
            <person name="Chen Z."/>
            <person name="Freedman E."/>
            <person name="Gellesch M."/>
            <person name="Goldberg J."/>
            <person name="Griggs A."/>
            <person name="Gujja S."/>
            <person name="Heilman E.R."/>
            <person name="Heiman D."/>
            <person name="Hepburn T."/>
            <person name="Howarth C."/>
            <person name="Jen D."/>
            <person name="Larson L."/>
            <person name="Mehta T."/>
            <person name="Neiman D."/>
            <person name="Pearson M."/>
            <person name="Roberts A."/>
            <person name="Saif S."/>
            <person name="Shea T."/>
            <person name="Shenoy N."/>
            <person name="Sisk P."/>
            <person name="Stolte C."/>
            <person name="Sykes S."/>
            <person name="Walk T."/>
            <person name="White J."/>
            <person name="Yandava C."/>
            <person name="Haas B."/>
            <person name="Nusbaum C."/>
            <person name="Birren B."/>
        </authorList>
    </citation>
    <scope>NUCLEOTIDE SEQUENCE</scope>
    <source>
        <strain evidence="9">R3-111a-1</strain>
    </source>
</reference>
<evidence type="ECO:0000256" key="3">
    <source>
        <dbReference type="ARBA" id="ARBA00022692"/>
    </source>
</evidence>
<feature type="transmembrane region" description="Helical" evidence="7">
    <location>
        <begin position="96"/>
        <end position="116"/>
    </location>
</feature>
<feature type="compositionally biased region" description="Basic and acidic residues" evidence="6">
    <location>
        <begin position="19"/>
        <end position="33"/>
    </location>
</feature>
<keyword evidence="2" id="KW-0813">Transport</keyword>
<dbReference type="FunFam" id="1.20.1250.20:FF:000013">
    <property type="entry name" value="MFS general substrate transporter"/>
    <property type="match status" value="1"/>
</dbReference>
<feature type="transmembrane region" description="Helical" evidence="7">
    <location>
        <begin position="294"/>
        <end position="311"/>
    </location>
</feature>
<dbReference type="FunFam" id="1.20.1250.20:FF:000722">
    <property type="entry name" value="MFS general substrate transporter"/>
    <property type="match status" value="1"/>
</dbReference>
<reference evidence="11" key="1">
    <citation type="submission" date="2010-07" db="EMBL/GenBank/DDBJ databases">
        <title>The genome sequence of Gaeumannomyces graminis var. tritici strain R3-111a-1.</title>
        <authorList>
            <consortium name="The Broad Institute Genome Sequencing Platform"/>
            <person name="Ma L.-J."/>
            <person name="Dead R."/>
            <person name="Young S."/>
            <person name="Zeng Q."/>
            <person name="Koehrsen M."/>
            <person name="Alvarado L."/>
            <person name="Berlin A."/>
            <person name="Chapman S.B."/>
            <person name="Chen Z."/>
            <person name="Freedman E."/>
            <person name="Gellesch M."/>
            <person name="Goldberg J."/>
            <person name="Griggs A."/>
            <person name="Gujja S."/>
            <person name="Heilman E.R."/>
            <person name="Heiman D."/>
            <person name="Hepburn T."/>
            <person name="Howarth C."/>
            <person name="Jen D."/>
            <person name="Larson L."/>
            <person name="Mehta T."/>
            <person name="Neiman D."/>
            <person name="Pearson M."/>
            <person name="Roberts A."/>
            <person name="Saif S."/>
            <person name="Shea T."/>
            <person name="Shenoy N."/>
            <person name="Sisk P."/>
            <person name="Stolte C."/>
            <person name="Sykes S."/>
            <person name="Walk T."/>
            <person name="White J."/>
            <person name="Yandava C."/>
            <person name="Haas B."/>
            <person name="Nusbaum C."/>
            <person name="Birren B."/>
        </authorList>
    </citation>
    <scope>NUCLEOTIDE SEQUENCE [LARGE SCALE GENOMIC DNA]</scope>
    <source>
        <strain evidence="11">R3-111a-1</strain>
    </source>
</reference>
<dbReference type="eggNOG" id="KOG2533">
    <property type="taxonomic scope" value="Eukaryota"/>
</dbReference>
<proteinExistence type="predicted"/>
<dbReference type="InterPro" id="IPR020846">
    <property type="entry name" value="MFS_dom"/>
</dbReference>
<reference evidence="10" key="5">
    <citation type="submission" date="2018-04" db="UniProtKB">
        <authorList>
            <consortium name="EnsemblFungi"/>
        </authorList>
    </citation>
    <scope>IDENTIFICATION</scope>
    <source>
        <strain evidence="10">R3-111a-1</strain>
    </source>
</reference>
<feature type="transmembrane region" description="Helical" evidence="7">
    <location>
        <begin position="187"/>
        <end position="208"/>
    </location>
</feature>
<dbReference type="HOGENOM" id="CLU_001265_0_1_1"/>
<dbReference type="GO" id="GO:0022857">
    <property type="term" value="F:transmembrane transporter activity"/>
    <property type="evidence" value="ECO:0007669"/>
    <property type="project" value="InterPro"/>
</dbReference>
<keyword evidence="5 7" id="KW-0472">Membrane</keyword>
<evidence type="ECO:0000313" key="10">
    <source>
        <dbReference type="EnsemblFungi" id="EJT71316"/>
    </source>
</evidence>
<feature type="transmembrane region" description="Helical" evidence="7">
    <location>
        <begin position="380"/>
        <end position="404"/>
    </location>
</feature>
<evidence type="ECO:0000313" key="11">
    <source>
        <dbReference type="Proteomes" id="UP000006039"/>
    </source>
</evidence>
<evidence type="ECO:0000259" key="8">
    <source>
        <dbReference type="PROSITE" id="PS50850"/>
    </source>
</evidence>
<evidence type="ECO:0000256" key="2">
    <source>
        <dbReference type="ARBA" id="ARBA00022448"/>
    </source>
</evidence>
<evidence type="ECO:0000256" key="7">
    <source>
        <dbReference type="SAM" id="Phobius"/>
    </source>
</evidence>
<dbReference type="GeneID" id="20351033"/>
<comment type="subcellular location">
    <subcellularLocation>
        <location evidence="1">Membrane</location>
        <topology evidence="1">Multi-pass membrane protein</topology>
    </subcellularLocation>
</comment>
<feature type="domain" description="Major facilitator superfamily (MFS) profile" evidence="8">
    <location>
        <begin position="55"/>
        <end position="480"/>
    </location>
</feature>
<dbReference type="AlphaFoldDB" id="J3PAQ0"/>
<evidence type="ECO:0000256" key="4">
    <source>
        <dbReference type="ARBA" id="ARBA00022989"/>
    </source>
</evidence>
<dbReference type="OrthoDB" id="3639251at2759"/>
<feature type="transmembrane region" description="Helical" evidence="7">
    <location>
        <begin position="323"/>
        <end position="343"/>
    </location>
</feature>
<feature type="transmembrane region" description="Helical" evidence="7">
    <location>
        <begin position="416"/>
        <end position="437"/>
    </location>
</feature>
<dbReference type="PROSITE" id="PS50850">
    <property type="entry name" value="MFS"/>
    <property type="match status" value="1"/>
</dbReference>
<keyword evidence="3 7" id="KW-0812">Transmembrane</keyword>
<dbReference type="EMBL" id="GL385400">
    <property type="protein sequence ID" value="EJT71316.1"/>
    <property type="molecule type" value="Genomic_DNA"/>
</dbReference>
<dbReference type="VEuPathDB" id="FungiDB:GGTG_10575"/>
<evidence type="ECO:0000313" key="9">
    <source>
        <dbReference type="EMBL" id="EJT71316.1"/>
    </source>
</evidence>
<dbReference type="RefSeq" id="XP_009226713.1">
    <property type="nucleotide sequence ID" value="XM_009228449.1"/>
</dbReference>
<evidence type="ECO:0000256" key="1">
    <source>
        <dbReference type="ARBA" id="ARBA00004141"/>
    </source>
</evidence>
<evidence type="ECO:0000256" key="6">
    <source>
        <dbReference type="SAM" id="MobiDB-lite"/>
    </source>
</evidence>
<feature type="transmembrane region" description="Helical" evidence="7">
    <location>
        <begin position="128"/>
        <end position="147"/>
    </location>
</feature>
<keyword evidence="4 7" id="KW-1133">Transmembrane helix</keyword>
<dbReference type="SUPFAM" id="SSF103473">
    <property type="entry name" value="MFS general substrate transporter"/>
    <property type="match status" value="1"/>
</dbReference>
<feature type="transmembrane region" description="Helical" evidence="7">
    <location>
        <begin position="355"/>
        <end position="374"/>
    </location>
</feature>
<dbReference type="Gene3D" id="1.20.1250.20">
    <property type="entry name" value="MFS general substrate transporter like domains"/>
    <property type="match status" value="1"/>
</dbReference>
<dbReference type="InterPro" id="IPR036259">
    <property type="entry name" value="MFS_trans_sf"/>
</dbReference>
<dbReference type="Pfam" id="PF07690">
    <property type="entry name" value="MFS_1"/>
    <property type="match status" value="1"/>
</dbReference>
<feature type="transmembrane region" description="Helical" evidence="7">
    <location>
        <begin position="220"/>
        <end position="242"/>
    </location>
</feature>
<sequence>MASTNEKQSVAAPDVDTAENSKRESGSAVHDESMLPQSYTPEEEQAVVRKQDMAILPLSAGIYFLCYLDRSNIGNAKILNSSTRNDMQSETGTSNYQFTIALMVFLIAYAIFEVPSNVLLKKLRPSRWIAFLMFSWGAMTMALGGVHDFAGMAALRFLLGMFEAGLFPGLVYYLTFWYKSDERSLRVALILASATLAGAFGGAIAYGIGHMNGVHGLSAWRWLFILEGIPSCLSAVLVWFLLPDYPEEWSGLSTRERDVAAARLAVEGSKSSHSSMSWAEAVGTLTDWRLYGHYVVYFAISAPFSSLSYFTPTITAGLGFFDLHAQLMTVPPYAVAYVVQILVSWSADRTNARGLHAAALAAVGAIGFLVSALLPPTAFLPRFGCLIVAAAGAFSCIPPMLGWLSSNVHSTAATGLAIALNVSFGGGLGQIPGVWIYKADEAARGYPTGHLVNAGMMFFVAAGCVALRVYYGWLNGRLLRENPAGDVRLYRL</sequence>
<feature type="transmembrane region" description="Helical" evidence="7">
    <location>
        <begin position="153"/>
        <end position="175"/>
    </location>
</feature>
<dbReference type="Proteomes" id="UP000006039">
    <property type="component" value="Unassembled WGS sequence"/>
</dbReference>
<dbReference type="InterPro" id="IPR011701">
    <property type="entry name" value="MFS"/>
</dbReference>
<gene>
    <name evidence="10" type="primary">20351033</name>
    <name evidence="9" type="ORF">GGTG_10575</name>
</gene>
<feature type="transmembrane region" description="Helical" evidence="7">
    <location>
        <begin position="449"/>
        <end position="471"/>
    </location>
</feature>
<dbReference type="PANTHER" id="PTHR43791:SF49">
    <property type="entry name" value="TRANSPORTER, PUTATIVE (AFU_ORTHOLOGUE AFUA_4G04250)-RELATED"/>
    <property type="match status" value="1"/>
</dbReference>
<name>J3PAQ0_GAET3</name>
<dbReference type="PANTHER" id="PTHR43791">
    <property type="entry name" value="PERMEASE-RELATED"/>
    <property type="match status" value="1"/>
</dbReference>
<dbReference type="EnsemblFungi" id="EJT71316">
    <property type="protein sequence ID" value="EJT71316"/>
    <property type="gene ID" value="GGTG_10575"/>
</dbReference>
<keyword evidence="11" id="KW-1185">Reference proteome</keyword>
<accession>J3PAQ0</accession>
<feature type="region of interest" description="Disordered" evidence="6">
    <location>
        <begin position="1"/>
        <end position="42"/>
    </location>
</feature>
<evidence type="ECO:0000256" key="5">
    <source>
        <dbReference type="ARBA" id="ARBA00023136"/>
    </source>
</evidence>
<protein>
    <recommendedName>
        <fullName evidence="8">Major facilitator superfamily (MFS) profile domain-containing protein</fullName>
    </recommendedName>
</protein>
<organism evidence="9">
    <name type="scientific">Gaeumannomyces tritici (strain R3-111a-1)</name>
    <name type="common">Wheat and barley take-all root rot fungus</name>
    <name type="synonym">Gaeumannomyces graminis var. tritici</name>
    <dbReference type="NCBI Taxonomy" id="644352"/>
    <lineage>
        <taxon>Eukaryota</taxon>
        <taxon>Fungi</taxon>
        <taxon>Dikarya</taxon>
        <taxon>Ascomycota</taxon>
        <taxon>Pezizomycotina</taxon>
        <taxon>Sordariomycetes</taxon>
        <taxon>Sordariomycetidae</taxon>
        <taxon>Magnaporthales</taxon>
        <taxon>Magnaporthaceae</taxon>
        <taxon>Gaeumannomyces</taxon>
    </lineage>
</organism>
<reference evidence="10" key="4">
    <citation type="journal article" date="2015" name="G3 (Bethesda)">
        <title>Genome sequences of three phytopathogenic species of the Magnaporthaceae family of fungi.</title>
        <authorList>
            <person name="Okagaki L.H."/>
            <person name="Nunes C.C."/>
            <person name="Sailsbery J."/>
            <person name="Clay B."/>
            <person name="Brown D."/>
            <person name="John T."/>
            <person name="Oh Y."/>
            <person name="Young N."/>
            <person name="Fitzgerald M."/>
            <person name="Haas B.J."/>
            <person name="Zeng Q."/>
            <person name="Young S."/>
            <person name="Adiconis X."/>
            <person name="Fan L."/>
            <person name="Levin J.Z."/>
            <person name="Mitchell T.K."/>
            <person name="Okubara P.A."/>
            <person name="Farman M.L."/>
            <person name="Kohn L.M."/>
            <person name="Birren B."/>
            <person name="Ma L.-J."/>
            <person name="Dean R.A."/>
        </authorList>
    </citation>
    <scope>NUCLEOTIDE SEQUENCE</scope>
    <source>
        <strain evidence="10">R3-111a-1</strain>
    </source>
</reference>
<dbReference type="GO" id="GO:0016020">
    <property type="term" value="C:membrane"/>
    <property type="evidence" value="ECO:0007669"/>
    <property type="project" value="UniProtKB-SubCell"/>
</dbReference>
<reference evidence="9" key="3">
    <citation type="submission" date="2010-09" db="EMBL/GenBank/DDBJ databases">
        <title>Annotation of Gaeumannomyces graminis var. tritici R3-111a-1.</title>
        <authorList>
            <consortium name="The Broad Institute Genome Sequencing Platform"/>
            <person name="Ma L.-J."/>
            <person name="Dead R."/>
            <person name="Young S.K."/>
            <person name="Zeng Q."/>
            <person name="Gargeya S."/>
            <person name="Fitzgerald M."/>
            <person name="Haas B."/>
            <person name="Abouelleil A."/>
            <person name="Alvarado L."/>
            <person name="Arachchi H.M."/>
            <person name="Berlin A."/>
            <person name="Brown A."/>
            <person name="Chapman S.B."/>
            <person name="Chen Z."/>
            <person name="Dunbar C."/>
            <person name="Freedman E."/>
            <person name="Gearin G."/>
            <person name="Gellesch M."/>
            <person name="Goldberg J."/>
            <person name="Griggs A."/>
            <person name="Gujja S."/>
            <person name="Heiman D."/>
            <person name="Howarth C."/>
            <person name="Larson L."/>
            <person name="Lui A."/>
            <person name="MacDonald P.J.P."/>
            <person name="Mehta T."/>
            <person name="Montmayeur A."/>
            <person name="Murphy C."/>
            <person name="Neiman D."/>
            <person name="Pearson M."/>
            <person name="Priest M."/>
            <person name="Roberts A."/>
            <person name="Saif S."/>
            <person name="Shea T."/>
            <person name="Shenoy N."/>
            <person name="Sisk P."/>
            <person name="Stolte C."/>
            <person name="Sykes S."/>
            <person name="Yandava C."/>
            <person name="Wortman J."/>
            <person name="Nusbaum C."/>
            <person name="Birren B."/>
        </authorList>
    </citation>
    <scope>NUCLEOTIDE SEQUENCE</scope>
    <source>
        <strain evidence="9">R3-111a-1</strain>
    </source>
</reference>